<proteinExistence type="predicted"/>
<protein>
    <recommendedName>
        <fullName evidence="3">2,4-dienoyl-CoA reductase [(3E)-enoyl-CoA-producing]</fullName>
        <ecNumber evidence="3">1.3.1.124</ecNumber>
    </recommendedName>
</protein>
<comment type="caution">
    <text evidence="6">The sequence shown here is derived from an EMBL/GenBank/DDBJ whole genome shotgun (WGS) entry which is preliminary data.</text>
</comment>
<dbReference type="InterPro" id="IPR045017">
    <property type="entry name" value="DECR2-like"/>
</dbReference>
<reference evidence="6 7" key="1">
    <citation type="submission" date="2023-01" db="EMBL/GenBank/DDBJ databases">
        <title>Analysis of 21 Apiospora genomes using comparative genomics revels a genus with tremendous synthesis potential of carbohydrate active enzymes and secondary metabolites.</title>
        <authorList>
            <person name="Sorensen T."/>
        </authorList>
    </citation>
    <scope>NUCLEOTIDE SEQUENCE [LARGE SCALE GENOMIC DNA]</scope>
    <source>
        <strain evidence="6 7">CBS 24483</strain>
    </source>
</reference>
<dbReference type="RefSeq" id="XP_066700139.1">
    <property type="nucleotide sequence ID" value="XM_066844027.1"/>
</dbReference>
<evidence type="ECO:0000313" key="7">
    <source>
        <dbReference type="Proteomes" id="UP001391051"/>
    </source>
</evidence>
<dbReference type="Pfam" id="PF13561">
    <property type="entry name" value="adh_short_C2"/>
    <property type="match status" value="1"/>
</dbReference>
<organism evidence="6 7">
    <name type="scientific">Apiospora aurea</name>
    <dbReference type="NCBI Taxonomy" id="335848"/>
    <lineage>
        <taxon>Eukaryota</taxon>
        <taxon>Fungi</taxon>
        <taxon>Dikarya</taxon>
        <taxon>Ascomycota</taxon>
        <taxon>Pezizomycotina</taxon>
        <taxon>Sordariomycetes</taxon>
        <taxon>Xylariomycetidae</taxon>
        <taxon>Amphisphaeriales</taxon>
        <taxon>Apiosporaceae</taxon>
        <taxon>Apiospora</taxon>
    </lineage>
</organism>
<dbReference type="CDD" id="cd05369">
    <property type="entry name" value="TER_DECR_SDR_a"/>
    <property type="match status" value="1"/>
</dbReference>
<dbReference type="Proteomes" id="UP001391051">
    <property type="component" value="Unassembled WGS sequence"/>
</dbReference>
<name>A0ABR1QDN1_9PEZI</name>
<dbReference type="InterPro" id="IPR036291">
    <property type="entry name" value="NAD(P)-bd_dom_sf"/>
</dbReference>
<dbReference type="PRINTS" id="PR00081">
    <property type="entry name" value="GDHRDH"/>
</dbReference>
<dbReference type="Gene3D" id="3.40.50.720">
    <property type="entry name" value="NAD(P)-binding Rossmann-like Domain"/>
    <property type="match status" value="1"/>
</dbReference>
<gene>
    <name evidence="6" type="ORF">PG986_007805</name>
</gene>
<keyword evidence="2" id="KW-0560">Oxidoreductase</keyword>
<comment type="catalytic activity">
    <reaction evidence="5">
        <text>a (2E,4Z)-dienoyl-CoA + NADPH + H(+) = a 4,5-saturated-(3E)-enoyl-CoA + NADP(+)</text>
        <dbReference type="Rhea" id="RHEA:61892"/>
        <dbReference type="ChEBI" id="CHEBI:15378"/>
        <dbReference type="ChEBI" id="CHEBI:57783"/>
        <dbReference type="ChEBI" id="CHEBI:58349"/>
        <dbReference type="ChEBI" id="CHEBI:85099"/>
        <dbReference type="ChEBI" id="CHEBI:85493"/>
        <dbReference type="EC" id="1.3.1.124"/>
    </reaction>
</comment>
<keyword evidence="1" id="KW-0521">NADP</keyword>
<comment type="catalytic activity">
    <reaction evidence="4">
        <text>a (2E,4E)-dienoyl-CoA + NADPH + H(+) = a 4,5-saturated-(3E)-enoyl-CoA + NADP(+)</text>
        <dbReference type="Rhea" id="RHEA:45912"/>
        <dbReference type="ChEBI" id="CHEBI:15378"/>
        <dbReference type="ChEBI" id="CHEBI:57783"/>
        <dbReference type="ChEBI" id="CHEBI:58349"/>
        <dbReference type="ChEBI" id="CHEBI:85101"/>
        <dbReference type="ChEBI" id="CHEBI:85493"/>
        <dbReference type="EC" id="1.3.1.124"/>
    </reaction>
</comment>
<evidence type="ECO:0000256" key="2">
    <source>
        <dbReference type="ARBA" id="ARBA00023002"/>
    </source>
</evidence>
<evidence type="ECO:0000256" key="1">
    <source>
        <dbReference type="ARBA" id="ARBA00022857"/>
    </source>
</evidence>
<accession>A0ABR1QDN1</accession>
<dbReference type="EC" id="1.3.1.124" evidence="3"/>
<evidence type="ECO:0000256" key="5">
    <source>
        <dbReference type="ARBA" id="ARBA00048340"/>
    </source>
</evidence>
<dbReference type="PANTHER" id="PTHR43296">
    <property type="entry name" value="PEROXISOMAL 2,4-DIENOYL-COA REDUCTASE"/>
    <property type="match status" value="1"/>
</dbReference>
<dbReference type="GeneID" id="92077089"/>
<evidence type="ECO:0000256" key="4">
    <source>
        <dbReference type="ARBA" id="ARBA00048009"/>
    </source>
</evidence>
<dbReference type="EMBL" id="JAQQWE010000005">
    <property type="protein sequence ID" value="KAK7952077.1"/>
    <property type="molecule type" value="Genomic_DNA"/>
</dbReference>
<dbReference type="SUPFAM" id="SSF51735">
    <property type="entry name" value="NAD(P)-binding Rossmann-fold domains"/>
    <property type="match status" value="1"/>
</dbReference>
<sequence length="319" mass="33665">MPVPRSEYLSTVWRDGIFDGRVVFVTGGAGSICSAQTRALVHLGANACIIGRNVEKTEAAARDIATVRKGAKVLGIGGCDVRDPENLKQAAERCVKELGAIDFVIAGAAGNFVAPISALTPNGFKTVIDIDVIGTYNTVKATMPYLIASATRNRNLEVADMLTGGRIIYISANFHYTGMPLQAHVSAAKAAIDALMASVSLEYGPYGVTSNVIAPGAIEGTEGMARLASSKTSQADKASTVPLGRWGTCRDICDATVYIFSDAGSHVNGEILVVDGGSWRLKGGYAVGLEANMKYPDFLLKGEFSPNLKSGRKERQSKL</sequence>
<evidence type="ECO:0000256" key="3">
    <source>
        <dbReference type="ARBA" id="ARBA00026117"/>
    </source>
</evidence>
<keyword evidence="7" id="KW-1185">Reference proteome</keyword>
<dbReference type="InterPro" id="IPR002347">
    <property type="entry name" value="SDR_fam"/>
</dbReference>
<dbReference type="PANTHER" id="PTHR43296:SF2">
    <property type="entry name" value="PEROXISOMAL 2,4-DIENOYL-COA REDUCTASE [(3E)-ENOYL-COA-PRODUCING]"/>
    <property type="match status" value="1"/>
</dbReference>
<evidence type="ECO:0000313" key="6">
    <source>
        <dbReference type="EMBL" id="KAK7952077.1"/>
    </source>
</evidence>